<gene>
    <name evidence="1" type="ordered locus">CTO_0961</name>
</gene>
<accession>G4NP62</accession>
<sequence>MLVTSNPSEFSPEPARGVAFRAFFRCFQSSLCSLFFLYL</sequence>
<protein>
    <submittedName>
        <fullName evidence="1">Uncharacterized protein</fullName>
    </submittedName>
</protein>
<dbReference type="AlphaFoldDB" id="G4NP62"/>
<evidence type="ECO:0000313" key="2">
    <source>
        <dbReference type="Proteomes" id="UP000009287"/>
    </source>
</evidence>
<name>G4NP62_CHLT4</name>
<dbReference type="EMBL" id="CP002401">
    <property type="protein sequence ID" value="AEP35074.1"/>
    <property type="molecule type" value="Genomic_DNA"/>
</dbReference>
<dbReference type="PATRIC" id="fig|580047.4.peg.266"/>
<reference evidence="1 2" key="1">
    <citation type="journal article" date="2011" name="J. Exp. Med.">
        <title>A live-attenuated chlamydial vaccine protects against trachoma in nonhuman primates.</title>
        <authorList>
            <person name="Kari L."/>
            <person name="Whitmire W.M."/>
            <person name="Olivares-Zavaleta N."/>
            <person name="Goheen M.M."/>
            <person name="Taylor L.D."/>
            <person name="Carlson J.H."/>
            <person name="Sturdevant G.L."/>
            <person name="Lu C."/>
            <person name="Bakios L.E."/>
            <person name="Randall L.B."/>
            <person name="Parnell M.J."/>
            <person name="Zhong G."/>
            <person name="Caldwell H.D."/>
        </authorList>
    </citation>
    <scope>NUCLEOTIDE SEQUENCE [LARGE SCALE GENOMIC DNA]</scope>
    <source>
        <strain evidence="1 2">A2497</strain>
    </source>
</reference>
<dbReference type="KEGG" id="cra:CTO_0961"/>
<dbReference type="Proteomes" id="UP000009287">
    <property type="component" value="Chromosome"/>
</dbReference>
<organism evidence="1 2">
    <name type="scientific">Chlamydia trachomatis serovar A (strain A2497)</name>
    <dbReference type="NCBI Taxonomy" id="580047"/>
    <lineage>
        <taxon>Bacteria</taxon>
        <taxon>Pseudomonadati</taxon>
        <taxon>Chlamydiota</taxon>
        <taxon>Chlamydiia</taxon>
        <taxon>Chlamydiales</taxon>
        <taxon>Chlamydiaceae</taxon>
        <taxon>Chlamydia/Chlamydophila group</taxon>
        <taxon>Chlamydia</taxon>
    </lineage>
</organism>
<proteinExistence type="predicted"/>
<evidence type="ECO:0000313" key="1">
    <source>
        <dbReference type="EMBL" id="AEP35074.1"/>
    </source>
</evidence>